<evidence type="ECO:0000313" key="2">
    <source>
        <dbReference type="Proteomes" id="UP000597762"/>
    </source>
</evidence>
<dbReference type="Proteomes" id="UP000597762">
    <property type="component" value="Unassembled WGS sequence"/>
</dbReference>
<organism evidence="1 2">
    <name type="scientific">Acanthosepion pharaonis</name>
    <name type="common">Pharaoh cuttlefish</name>
    <name type="synonym">Sepia pharaonis</name>
    <dbReference type="NCBI Taxonomy" id="158019"/>
    <lineage>
        <taxon>Eukaryota</taxon>
        <taxon>Metazoa</taxon>
        <taxon>Spiralia</taxon>
        <taxon>Lophotrochozoa</taxon>
        <taxon>Mollusca</taxon>
        <taxon>Cephalopoda</taxon>
        <taxon>Coleoidea</taxon>
        <taxon>Decapodiformes</taxon>
        <taxon>Sepiida</taxon>
        <taxon>Sepiina</taxon>
        <taxon>Sepiidae</taxon>
        <taxon>Acanthosepion</taxon>
    </lineage>
</organism>
<comment type="caution">
    <text evidence="1">The sequence shown here is derived from an EMBL/GenBank/DDBJ whole genome shotgun (WGS) entry which is preliminary data.</text>
</comment>
<keyword evidence="2" id="KW-1185">Reference proteome</keyword>
<dbReference type="EMBL" id="CAHIKZ030003815">
    <property type="protein sequence ID" value="CAE1304438.1"/>
    <property type="molecule type" value="Genomic_DNA"/>
</dbReference>
<proteinExistence type="predicted"/>
<accession>A0A812DL87</accession>
<dbReference type="AlphaFoldDB" id="A0A812DL87"/>
<evidence type="ECO:0000313" key="1">
    <source>
        <dbReference type="EMBL" id="CAE1304438.1"/>
    </source>
</evidence>
<reference evidence="1" key="1">
    <citation type="submission" date="2021-01" db="EMBL/GenBank/DDBJ databases">
        <authorList>
            <person name="Li R."/>
            <person name="Bekaert M."/>
        </authorList>
    </citation>
    <scope>NUCLEOTIDE SEQUENCE</scope>
    <source>
        <strain evidence="1">Farmed</strain>
    </source>
</reference>
<protein>
    <submittedName>
        <fullName evidence="1">Uncharacterized protein</fullName>
    </submittedName>
</protein>
<name>A0A812DL87_ACAPH</name>
<gene>
    <name evidence="1" type="ORF">SPHA_57025</name>
</gene>
<sequence length="222" mass="24441">MSRGRSDRRYACWVALLRYGRAPFPPPCRGSGHAFRSPVSERRPKSMNRFHLTSGAKHLRQGHRAAEPQSLHRSALPCGEGRFSSGQLDGSIPSVNMVLYLADRTSTSGGREHGKEQRKATRRIFLLQLDRDDGGNVSERHRREISALGRLAEAITQFLSIWRWLRSPPPLPSRAMGPASPEPAASAQAQAFRSTGDSAAITSGGRNVVDSFRAQLGHDVHV</sequence>